<comment type="caution">
    <text evidence="2">The sequence shown here is derived from an EMBL/GenBank/DDBJ whole genome shotgun (WGS) entry which is preliminary data.</text>
</comment>
<proteinExistence type="predicted"/>
<evidence type="ECO:0000313" key="2">
    <source>
        <dbReference type="EMBL" id="EXJ83680.1"/>
    </source>
</evidence>
<dbReference type="eggNOG" id="ENOG502RRXM">
    <property type="taxonomic scope" value="Eukaryota"/>
</dbReference>
<dbReference type="OrthoDB" id="3357271at2759"/>
<sequence>MNLRNVVKEGWHPKGKSGGKESWRGDFKGIDQVAGWMGKTRDPSKEEAEEHVSRPLSSLKDPALFGPPPKHVQYHGGAALPHEITPQTSGLGAPLTAEEREAARRVTMSQAQEEPEEEVKPRGPPVPYRADRTGLKTDHLPPPPVHRDINRSASVAGGSQPPKPKPSLPPRLPSRQHTGASITPPPPTISPPPQQAPPAYDSIPVRQASPQTSANHYGINQSAVNRLGNAGVSVPGLGIGSNTSSNPWPAERGRSHTANTQGPPSSSPQPATNQLSELQSRFAHMSTNTQNDAQIEHPTTPPPGGPIRMISTSPTRPAPQSQGPTWADRQAAIRTAQNTQRDPSSGSVSDARPTASSVNSFRERHQDSINAMGSKASEWNKKYNVTGRLNSFLEKHSSPTSETPPAVHANANSNPSTAVASPQMQPQIQPQVHAQALSPPPPPQIQSPSPSQPQPQQQPQPQSPVPHVVASIARKPPPPPPPKKPANMHGAVNSNAGAGVVAPPPVPLGTKPSYG</sequence>
<feature type="compositionally biased region" description="Pro residues" evidence="1">
    <location>
        <begin position="438"/>
        <end position="464"/>
    </location>
</feature>
<feature type="compositionally biased region" description="Pro residues" evidence="1">
    <location>
        <begin position="475"/>
        <end position="484"/>
    </location>
</feature>
<evidence type="ECO:0000256" key="1">
    <source>
        <dbReference type="SAM" id="MobiDB-lite"/>
    </source>
</evidence>
<keyword evidence="3" id="KW-1185">Reference proteome</keyword>
<feature type="region of interest" description="Disordered" evidence="1">
    <location>
        <begin position="1"/>
        <end position="515"/>
    </location>
</feature>
<feature type="compositionally biased region" description="Basic and acidic residues" evidence="1">
    <location>
        <begin position="129"/>
        <end position="150"/>
    </location>
</feature>
<evidence type="ECO:0000313" key="3">
    <source>
        <dbReference type="Proteomes" id="UP000019484"/>
    </source>
</evidence>
<dbReference type="HOGENOM" id="CLU_036511_0_0_1"/>
<feature type="compositionally biased region" description="Polar residues" evidence="1">
    <location>
        <begin position="256"/>
        <end position="293"/>
    </location>
</feature>
<accession>W9Y207</accession>
<feature type="compositionally biased region" description="Basic and acidic residues" evidence="1">
    <location>
        <begin position="1"/>
        <end position="29"/>
    </location>
</feature>
<feature type="compositionally biased region" description="Pro residues" evidence="1">
    <location>
        <begin position="161"/>
        <end position="172"/>
    </location>
</feature>
<dbReference type="AlphaFoldDB" id="W9Y207"/>
<feature type="compositionally biased region" description="Polar residues" evidence="1">
    <location>
        <begin position="208"/>
        <end position="224"/>
    </location>
</feature>
<name>W9Y207_9EURO</name>
<feature type="compositionally biased region" description="Polar residues" evidence="1">
    <location>
        <begin position="310"/>
        <end position="324"/>
    </location>
</feature>
<gene>
    <name evidence="2" type="ORF">A1O1_07304</name>
</gene>
<feature type="compositionally biased region" description="Polar residues" evidence="1">
    <location>
        <begin position="335"/>
        <end position="360"/>
    </location>
</feature>
<protein>
    <submittedName>
        <fullName evidence="2">Uncharacterized protein</fullName>
    </submittedName>
</protein>
<feature type="compositionally biased region" description="Basic and acidic residues" evidence="1">
    <location>
        <begin position="39"/>
        <end position="53"/>
    </location>
</feature>
<reference evidence="2 3" key="1">
    <citation type="submission" date="2013-03" db="EMBL/GenBank/DDBJ databases">
        <title>The Genome Sequence of Capronia coronata CBS 617.96.</title>
        <authorList>
            <consortium name="The Broad Institute Genomics Platform"/>
            <person name="Cuomo C."/>
            <person name="de Hoog S."/>
            <person name="Gorbushina A."/>
            <person name="Walker B."/>
            <person name="Young S.K."/>
            <person name="Zeng Q."/>
            <person name="Gargeya S."/>
            <person name="Fitzgerald M."/>
            <person name="Haas B."/>
            <person name="Abouelleil A."/>
            <person name="Allen A.W."/>
            <person name="Alvarado L."/>
            <person name="Arachchi H.M."/>
            <person name="Berlin A.M."/>
            <person name="Chapman S.B."/>
            <person name="Gainer-Dewar J."/>
            <person name="Goldberg J."/>
            <person name="Griggs A."/>
            <person name="Gujja S."/>
            <person name="Hansen M."/>
            <person name="Howarth C."/>
            <person name="Imamovic A."/>
            <person name="Ireland A."/>
            <person name="Larimer J."/>
            <person name="McCowan C."/>
            <person name="Murphy C."/>
            <person name="Pearson M."/>
            <person name="Poon T.W."/>
            <person name="Priest M."/>
            <person name="Roberts A."/>
            <person name="Saif S."/>
            <person name="Shea T."/>
            <person name="Sisk P."/>
            <person name="Sykes S."/>
            <person name="Wortman J."/>
            <person name="Nusbaum C."/>
            <person name="Birren B."/>
        </authorList>
    </citation>
    <scope>NUCLEOTIDE SEQUENCE [LARGE SCALE GENOMIC DNA]</scope>
    <source>
        <strain evidence="2 3">CBS 617.96</strain>
    </source>
</reference>
<dbReference type="EMBL" id="AMWN01000006">
    <property type="protein sequence ID" value="EXJ83680.1"/>
    <property type="molecule type" value="Genomic_DNA"/>
</dbReference>
<dbReference type="RefSeq" id="XP_007726366.1">
    <property type="nucleotide sequence ID" value="XM_007728176.1"/>
</dbReference>
<dbReference type="Proteomes" id="UP000019484">
    <property type="component" value="Unassembled WGS sequence"/>
</dbReference>
<dbReference type="STRING" id="1182541.W9Y207"/>
<feature type="compositionally biased region" description="Low complexity" evidence="1">
    <location>
        <begin position="490"/>
        <end position="501"/>
    </location>
</feature>
<organism evidence="2 3">
    <name type="scientific">Capronia coronata CBS 617.96</name>
    <dbReference type="NCBI Taxonomy" id="1182541"/>
    <lineage>
        <taxon>Eukaryota</taxon>
        <taxon>Fungi</taxon>
        <taxon>Dikarya</taxon>
        <taxon>Ascomycota</taxon>
        <taxon>Pezizomycotina</taxon>
        <taxon>Eurotiomycetes</taxon>
        <taxon>Chaetothyriomycetidae</taxon>
        <taxon>Chaetothyriales</taxon>
        <taxon>Herpotrichiellaceae</taxon>
        <taxon>Capronia</taxon>
    </lineage>
</organism>
<feature type="compositionally biased region" description="Polar residues" evidence="1">
    <location>
        <begin position="410"/>
        <end position="432"/>
    </location>
</feature>
<feature type="compositionally biased region" description="Pro residues" evidence="1">
    <location>
        <begin position="183"/>
        <end position="196"/>
    </location>
</feature>
<dbReference type="GeneID" id="19162165"/>